<organism evidence="1 2">
    <name type="scientific">Thioclava kandeliae</name>
    <dbReference type="NCBI Taxonomy" id="3070818"/>
    <lineage>
        <taxon>Bacteria</taxon>
        <taxon>Pseudomonadati</taxon>
        <taxon>Pseudomonadota</taxon>
        <taxon>Alphaproteobacteria</taxon>
        <taxon>Rhodobacterales</taxon>
        <taxon>Paracoccaceae</taxon>
        <taxon>Thioclava</taxon>
    </lineage>
</organism>
<dbReference type="EMBL" id="JAYWLC010000014">
    <property type="protein sequence ID" value="MER5173066.1"/>
    <property type="molecule type" value="Genomic_DNA"/>
</dbReference>
<dbReference type="Proteomes" id="UP001438953">
    <property type="component" value="Unassembled WGS sequence"/>
</dbReference>
<sequence length="861" mass="94567">MITTANSPTLSASIHKKTFAQNATQTVWWPLGEGESINRWLLTPAEAELYHGVARPHPDQVDYRFVNGWVATGDLPCREAFRAILPDLAPVPPAPETFTEVYFGGENPRVDFSTFCFEPTRIARFARARLESPVAQAVTLELETCGVLHLWCDGALVATHAPLDRNIPHRARVTLDLGAGAHELVMRLEDLHERDTSCFFRLGLIAGADLRAGVEAEVDPARLRDVEATLAALRTTRLFHLEGHLCLTCDHSPAAPVEIILHDGRFADASTTMNVLADRLPLAAPVRFTIARAGEVHPLFDVAGIAPGCYGLAFSAQVGDVRLDHALGTTIMGEITRLAGANLATRKAEARARIAREAGGSISRGLLLLREGGATPEIEAIFTHTMQAIDRRHDCADFWLLPLIWAYRDHAGTVLPKALWARVRQSILGFRYWLDEPGNDVMWFWSENHAFCFHVAQYLAGETFPDEIFPGSGRTGREQKARAEARLQRWFASVEEHGLAEWNSSCYYPIDLLGLFTLRECCPDAGPRARADALIDRIFVMCALHCVEGMPVGTQGRVYEKELFAGPATELGAVAAIAFGGIWCQGHERAAALFALSDYVPPAACAGLADLGGHKTLVARYTQGLDDTARLVLWKSRDVQLSSVTGHRTGDPGHQQHVSEVQFAAHPLARSWISHPGELKVWGGGRPSYWMANGTVPRVYQEGPVAALVYDLDRHGHPVRFTHVFAPVELLDECRLEGQWLFERSGEGYAAIWSSAPLEPLETGLYRHQEWRNHAARAGWLVFAGSEATHGEFGQFIAAARALRPGFDAQALRLDWQHDGHRYAADFAIGALRDGAALPFAPLSLVPHVGFDGAPLTPLEV</sequence>
<keyword evidence="2" id="KW-1185">Reference proteome</keyword>
<gene>
    <name evidence="1" type="ORF">VSX56_14935</name>
</gene>
<accession>A0ABV1SJJ9</accession>
<comment type="caution">
    <text evidence="1">The sequence shown here is derived from an EMBL/GenBank/DDBJ whole genome shotgun (WGS) entry which is preliminary data.</text>
</comment>
<dbReference type="RefSeq" id="WP_350938281.1">
    <property type="nucleotide sequence ID" value="NZ_JAYWLC010000014.1"/>
</dbReference>
<evidence type="ECO:0000313" key="1">
    <source>
        <dbReference type="EMBL" id="MER5173066.1"/>
    </source>
</evidence>
<protein>
    <submittedName>
        <fullName evidence="1">Uncharacterized protein</fullName>
    </submittedName>
</protein>
<evidence type="ECO:0000313" key="2">
    <source>
        <dbReference type="Proteomes" id="UP001438953"/>
    </source>
</evidence>
<proteinExistence type="predicted"/>
<reference evidence="1 2" key="1">
    <citation type="submission" date="2024-06" db="EMBL/GenBank/DDBJ databases">
        <title>Thioclava kandeliae sp. nov. from a rhizosphere soil sample of Kandelia candel in a mangrove.</title>
        <authorList>
            <person name="Mu T."/>
        </authorList>
    </citation>
    <scope>NUCLEOTIDE SEQUENCE [LARGE SCALE GENOMIC DNA]</scope>
    <source>
        <strain evidence="1 2">CPCC 100088</strain>
    </source>
</reference>
<name>A0ABV1SJJ9_9RHOB</name>